<dbReference type="Proteomes" id="UP000238007">
    <property type="component" value="Unassembled WGS sequence"/>
</dbReference>
<dbReference type="Pfam" id="PF09898">
    <property type="entry name" value="DUF2125"/>
    <property type="match status" value="1"/>
</dbReference>
<comment type="caution">
    <text evidence="1">The sequence shown here is derived from an EMBL/GenBank/DDBJ whole genome shotgun (WGS) entry which is preliminary data.</text>
</comment>
<dbReference type="AlphaFoldDB" id="A0A2T0VWA3"/>
<sequence>MRRLTYFVIFLAALYSIYWLVGSRAVERGAISAISQAQDDGWDISYTDLNTIGFPSRFDTTVTELSVSPVGDPWRWDAPFFQVFALSYQPNRVIAAFPDEQQFAVAGQVITLNADGLRASAGVAANADLSFDDATIEVGQLTAKSDMSWQMSWDRALGAFRTQPSAENRYDAYFEADEIILPRAIVEQIDPSGRLGPALTHVVQDSAITFDQPLDRHAFDGLGPAPVATNFTLRNFTIRWGAVTVQAQGGFDIDRQGIPDGRITFRSEQWREMIEMMVAAGLIDPGIETTVMNVASTMALGSGGLELPLVFRGGSMSIGPLPIGPAPRFR</sequence>
<dbReference type="RefSeq" id="WP_106358585.1">
    <property type="nucleotide sequence ID" value="NZ_PVTP01000010.1"/>
</dbReference>
<dbReference type="EMBL" id="PVTP01000010">
    <property type="protein sequence ID" value="PRY76022.1"/>
    <property type="molecule type" value="Genomic_DNA"/>
</dbReference>
<gene>
    <name evidence="1" type="ORF">CLV80_110108</name>
</gene>
<reference evidence="1 2" key="1">
    <citation type="submission" date="2018-03" db="EMBL/GenBank/DDBJ databases">
        <title>Genomic Encyclopedia of Archaeal and Bacterial Type Strains, Phase II (KMG-II): from individual species to whole genera.</title>
        <authorList>
            <person name="Goeker M."/>
        </authorList>
    </citation>
    <scope>NUCLEOTIDE SEQUENCE [LARGE SCALE GENOMIC DNA]</scope>
    <source>
        <strain evidence="1 2">DSM 101533</strain>
    </source>
</reference>
<proteinExistence type="predicted"/>
<evidence type="ECO:0000313" key="2">
    <source>
        <dbReference type="Proteomes" id="UP000238007"/>
    </source>
</evidence>
<evidence type="ECO:0008006" key="3">
    <source>
        <dbReference type="Google" id="ProtNLM"/>
    </source>
</evidence>
<dbReference type="InterPro" id="IPR018666">
    <property type="entry name" value="DUF2125"/>
</dbReference>
<accession>A0A2T0VWA3</accession>
<protein>
    <recommendedName>
        <fullName evidence="3">DUF2125 domain-containing protein</fullName>
    </recommendedName>
</protein>
<keyword evidence="2" id="KW-1185">Reference proteome</keyword>
<evidence type="ECO:0000313" key="1">
    <source>
        <dbReference type="EMBL" id="PRY76022.1"/>
    </source>
</evidence>
<organism evidence="1 2">
    <name type="scientific">Yoonia maritima</name>
    <dbReference type="NCBI Taxonomy" id="1435347"/>
    <lineage>
        <taxon>Bacteria</taxon>
        <taxon>Pseudomonadati</taxon>
        <taxon>Pseudomonadota</taxon>
        <taxon>Alphaproteobacteria</taxon>
        <taxon>Rhodobacterales</taxon>
        <taxon>Paracoccaceae</taxon>
        <taxon>Yoonia</taxon>
    </lineage>
</organism>
<name>A0A2T0VWA3_9RHOB</name>
<dbReference type="OrthoDB" id="7625707at2"/>